<dbReference type="AlphaFoldDB" id="A0AAN9PQI7"/>
<evidence type="ECO:0000313" key="1">
    <source>
        <dbReference type="EMBL" id="KAK7308270.1"/>
    </source>
</evidence>
<protein>
    <submittedName>
        <fullName evidence="1">Uncharacterized protein</fullName>
    </submittedName>
</protein>
<sequence>MLADSDASLEACTTFSLATVPRSLALVAISCCLALPRRTSRPVSLGRSPHHSRETIAVTGSEANAPSVMHRSKSLSFWRAVTQTTELPKLSTFD</sequence>
<reference evidence="1 2" key="1">
    <citation type="submission" date="2024-01" db="EMBL/GenBank/DDBJ databases">
        <title>The genomes of 5 underutilized Papilionoideae crops provide insights into root nodulation and disease resistanc.</title>
        <authorList>
            <person name="Jiang F."/>
        </authorList>
    </citation>
    <scope>NUCLEOTIDE SEQUENCE [LARGE SCALE GENOMIC DNA]</scope>
    <source>
        <strain evidence="1">LVBAO_FW01</strain>
        <tissue evidence="1">Leaves</tissue>
    </source>
</reference>
<accession>A0AAN9PQI7</accession>
<organism evidence="1 2">
    <name type="scientific">Canavalia gladiata</name>
    <name type="common">Sword bean</name>
    <name type="synonym">Dolichos gladiatus</name>
    <dbReference type="NCBI Taxonomy" id="3824"/>
    <lineage>
        <taxon>Eukaryota</taxon>
        <taxon>Viridiplantae</taxon>
        <taxon>Streptophyta</taxon>
        <taxon>Embryophyta</taxon>
        <taxon>Tracheophyta</taxon>
        <taxon>Spermatophyta</taxon>
        <taxon>Magnoliopsida</taxon>
        <taxon>eudicotyledons</taxon>
        <taxon>Gunneridae</taxon>
        <taxon>Pentapetalae</taxon>
        <taxon>rosids</taxon>
        <taxon>fabids</taxon>
        <taxon>Fabales</taxon>
        <taxon>Fabaceae</taxon>
        <taxon>Papilionoideae</taxon>
        <taxon>50 kb inversion clade</taxon>
        <taxon>NPAAA clade</taxon>
        <taxon>indigoferoid/millettioid clade</taxon>
        <taxon>Phaseoleae</taxon>
        <taxon>Canavalia</taxon>
    </lineage>
</organism>
<keyword evidence="2" id="KW-1185">Reference proteome</keyword>
<proteinExistence type="predicted"/>
<dbReference type="EMBL" id="JAYMYQ010000010">
    <property type="protein sequence ID" value="KAK7308270.1"/>
    <property type="molecule type" value="Genomic_DNA"/>
</dbReference>
<name>A0AAN9PQI7_CANGL</name>
<comment type="caution">
    <text evidence="1">The sequence shown here is derived from an EMBL/GenBank/DDBJ whole genome shotgun (WGS) entry which is preliminary data.</text>
</comment>
<dbReference type="Proteomes" id="UP001367508">
    <property type="component" value="Unassembled WGS sequence"/>
</dbReference>
<gene>
    <name evidence="1" type="ORF">VNO77_41872</name>
</gene>
<evidence type="ECO:0000313" key="2">
    <source>
        <dbReference type="Proteomes" id="UP001367508"/>
    </source>
</evidence>